<dbReference type="PaxDb" id="4113-PGSC0003DMT400088889"/>
<dbReference type="Proteomes" id="UP000011115">
    <property type="component" value="Unassembled WGS sequence"/>
</dbReference>
<evidence type="ECO:0000313" key="1">
    <source>
        <dbReference type="EnsemblPlants" id="PGSC0003DMT400088889"/>
    </source>
</evidence>
<reference evidence="1" key="2">
    <citation type="submission" date="2015-06" db="UniProtKB">
        <authorList>
            <consortium name="EnsemblPlants"/>
        </authorList>
    </citation>
    <scope>IDENTIFICATION</scope>
    <source>
        <strain evidence="1">DM1-3 516 R44</strain>
    </source>
</reference>
<reference evidence="2" key="1">
    <citation type="journal article" date="2011" name="Nature">
        <title>Genome sequence and analysis of the tuber crop potato.</title>
        <authorList>
            <consortium name="The Potato Genome Sequencing Consortium"/>
        </authorList>
    </citation>
    <scope>NUCLEOTIDE SEQUENCE [LARGE SCALE GENOMIC DNA]</scope>
    <source>
        <strain evidence="2">cv. DM1-3 516 R44</strain>
    </source>
</reference>
<dbReference type="HOGENOM" id="CLU_981432_0_0_1"/>
<dbReference type="Gramene" id="PGSC0003DMT400088889">
    <property type="protein sequence ID" value="PGSC0003DMT400088889"/>
    <property type="gene ID" value="PGSC0003DMG400038460"/>
</dbReference>
<dbReference type="AlphaFoldDB" id="M1DGY9"/>
<dbReference type="InParanoid" id="M1DGY9"/>
<organism evidence="1 2">
    <name type="scientific">Solanum tuberosum</name>
    <name type="common">Potato</name>
    <dbReference type="NCBI Taxonomy" id="4113"/>
    <lineage>
        <taxon>Eukaryota</taxon>
        <taxon>Viridiplantae</taxon>
        <taxon>Streptophyta</taxon>
        <taxon>Embryophyta</taxon>
        <taxon>Tracheophyta</taxon>
        <taxon>Spermatophyta</taxon>
        <taxon>Magnoliopsida</taxon>
        <taxon>eudicotyledons</taxon>
        <taxon>Gunneridae</taxon>
        <taxon>Pentapetalae</taxon>
        <taxon>asterids</taxon>
        <taxon>lamiids</taxon>
        <taxon>Solanales</taxon>
        <taxon>Solanaceae</taxon>
        <taxon>Solanoideae</taxon>
        <taxon>Solaneae</taxon>
        <taxon>Solanum</taxon>
    </lineage>
</organism>
<proteinExistence type="predicted"/>
<sequence length="284" mass="32384">MANLGVPNNPIRKGQEDGVELKPGGVVNMPAQYLSSTHAYVRRPVLVVRGSPLQLLKICILVYLRYGVLQPVEEYYYKKDVNLVNDQIGGFPTNAQGSNSDNWSQGRNYGNNNYTTLGIMVRECLVNCNRLISSGIWPPLTNRRLWSVTNLLTIICYVGNHSVDYSLPFHRRTVLHIRGYNIRDPKMGIVTYGGYPRAVTPSTDRRNQVVFHKYHGTETSSRLHKEGKVKVRHPVQPHDYELHLYTVPIIEELLKRHKCEWMEQSAVRSAVQCCFADRFGDSSI</sequence>
<evidence type="ECO:0000313" key="2">
    <source>
        <dbReference type="Proteomes" id="UP000011115"/>
    </source>
</evidence>
<protein>
    <submittedName>
        <fullName evidence="1">Uncharacterized protein</fullName>
    </submittedName>
</protein>
<keyword evidence="2" id="KW-1185">Reference proteome</keyword>
<accession>M1DGY9</accession>
<name>M1DGY9_SOLTU</name>
<dbReference type="EnsemblPlants" id="PGSC0003DMT400088889">
    <property type="protein sequence ID" value="PGSC0003DMT400088889"/>
    <property type="gene ID" value="PGSC0003DMG400038460"/>
</dbReference>